<dbReference type="OrthoDB" id="23692at2"/>
<dbReference type="PROSITE" id="PS50887">
    <property type="entry name" value="GGDEF"/>
    <property type="match status" value="1"/>
</dbReference>
<accession>A0A6P2C5X5</accession>
<feature type="region of interest" description="Disordered" evidence="1">
    <location>
        <begin position="35"/>
        <end position="63"/>
    </location>
</feature>
<dbReference type="PANTHER" id="PTHR45138">
    <property type="entry name" value="REGULATORY COMPONENTS OF SENSORY TRANSDUCTION SYSTEM"/>
    <property type="match status" value="1"/>
</dbReference>
<dbReference type="RefSeq" id="WP_145852619.1">
    <property type="nucleotide sequence ID" value="NZ_RPFW01000002.1"/>
</dbReference>
<evidence type="ECO:0000256" key="1">
    <source>
        <dbReference type="SAM" id="MobiDB-lite"/>
    </source>
</evidence>
<sequence>MAAIDQNVSYSDHLCVYSYHFASCSVRQFEMKGYDPDARPRAGAKRVRRRAEGHGKMNQDVSSERQIPRSALLTVNRALSAIHSAVGLRPTLEAIAAGVTVSTPYQDVAVTVAEEPNAAELRVIAVIGPPDAVGLLLNTTSQRTALVKHLAGGEAWGSLRFLPHVETIDGIITYRPEYQPLAGPDAWQPEYELAAPLYAPDGELIGMLSMDRPRDGRIPPAWVNDVLELFAEQAAIAILNARRHEQALRAMQTLEREKAELHWAFAQQRARETHLRHEARRDPLTGLANRVQLQERLQELLAAQTPVTVLFCDLDHFKEINDTYGHAIGDEVLKVTGRRLAQHFADAEVVARIGGDEFVVVLSGADQADTELLLERVDEAFAGEPVHAGGLSLEVTSSVGLVREPDRPERRLAPGRRVEELLSRADREMYAHKRSRAAMDRLLTRMETQKPTG</sequence>
<dbReference type="Pfam" id="PF00990">
    <property type="entry name" value="GGDEF"/>
    <property type="match status" value="1"/>
</dbReference>
<organism evidence="3 4">
    <name type="scientific">Trebonia kvetii</name>
    <dbReference type="NCBI Taxonomy" id="2480626"/>
    <lineage>
        <taxon>Bacteria</taxon>
        <taxon>Bacillati</taxon>
        <taxon>Actinomycetota</taxon>
        <taxon>Actinomycetes</taxon>
        <taxon>Streptosporangiales</taxon>
        <taxon>Treboniaceae</taxon>
        <taxon>Trebonia</taxon>
    </lineage>
</organism>
<protein>
    <submittedName>
        <fullName evidence="3">Diguanylate cyclase</fullName>
    </submittedName>
</protein>
<dbReference type="GO" id="GO:0005886">
    <property type="term" value="C:plasma membrane"/>
    <property type="evidence" value="ECO:0007669"/>
    <property type="project" value="TreeGrafter"/>
</dbReference>
<dbReference type="SUPFAM" id="SSF55073">
    <property type="entry name" value="Nucleotide cyclase"/>
    <property type="match status" value="1"/>
</dbReference>
<dbReference type="InterPro" id="IPR029016">
    <property type="entry name" value="GAF-like_dom_sf"/>
</dbReference>
<dbReference type="GO" id="GO:0043709">
    <property type="term" value="P:cell adhesion involved in single-species biofilm formation"/>
    <property type="evidence" value="ECO:0007669"/>
    <property type="project" value="TreeGrafter"/>
</dbReference>
<dbReference type="InterPro" id="IPR043128">
    <property type="entry name" value="Rev_trsase/Diguanyl_cyclase"/>
</dbReference>
<proteinExistence type="predicted"/>
<reference evidence="3 4" key="1">
    <citation type="submission" date="2018-11" db="EMBL/GenBank/DDBJ databases">
        <title>Trebonia kvetii gen.nov., sp.nov., a novel acidophilic actinobacterium, and proposal of the new actinobacterial family Treboniaceae fam. nov.</title>
        <authorList>
            <person name="Rapoport D."/>
            <person name="Sagova-Mareckova M."/>
            <person name="Sedlacek I."/>
            <person name="Provaznik J."/>
            <person name="Kralova S."/>
            <person name="Pavlinic D."/>
            <person name="Benes V."/>
            <person name="Kopecky J."/>
        </authorList>
    </citation>
    <scope>NUCLEOTIDE SEQUENCE [LARGE SCALE GENOMIC DNA]</scope>
    <source>
        <strain evidence="3 4">15Tr583</strain>
    </source>
</reference>
<evidence type="ECO:0000313" key="3">
    <source>
        <dbReference type="EMBL" id="TVZ04913.1"/>
    </source>
</evidence>
<dbReference type="AlphaFoldDB" id="A0A6P2C5X5"/>
<dbReference type="GO" id="GO:1902201">
    <property type="term" value="P:negative regulation of bacterial-type flagellum-dependent cell motility"/>
    <property type="evidence" value="ECO:0007669"/>
    <property type="project" value="TreeGrafter"/>
</dbReference>
<gene>
    <name evidence="3" type="ORF">EAS64_09740</name>
</gene>
<keyword evidence="4" id="KW-1185">Reference proteome</keyword>
<dbReference type="InterPro" id="IPR050469">
    <property type="entry name" value="Diguanylate_Cyclase"/>
</dbReference>
<name>A0A6P2C5X5_9ACTN</name>
<dbReference type="GO" id="GO:0052621">
    <property type="term" value="F:diguanylate cyclase activity"/>
    <property type="evidence" value="ECO:0007669"/>
    <property type="project" value="TreeGrafter"/>
</dbReference>
<dbReference type="EMBL" id="RPFW01000002">
    <property type="protein sequence ID" value="TVZ04913.1"/>
    <property type="molecule type" value="Genomic_DNA"/>
</dbReference>
<dbReference type="SMART" id="SM00267">
    <property type="entry name" value="GGDEF"/>
    <property type="match status" value="1"/>
</dbReference>
<dbReference type="PANTHER" id="PTHR45138:SF9">
    <property type="entry name" value="DIGUANYLATE CYCLASE DGCM-RELATED"/>
    <property type="match status" value="1"/>
</dbReference>
<dbReference type="Gene3D" id="3.30.70.270">
    <property type="match status" value="1"/>
</dbReference>
<dbReference type="Proteomes" id="UP000460272">
    <property type="component" value="Unassembled WGS sequence"/>
</dbReference>
<evidence type="ECO:0000259" key="2">
    <source>
        <dbReference type="PROSITE" id="PS50887"/>
    </source>
</evidence>
<dbReference type="Gene3D" id="3.30.450.40">
    <property type="match status" value="1"/>
</dbReference>
<dbReference type="InterPro" id="IPR029787">
    <property type="entry name" value="Nucleotide_cyclase"/>
</dbReference>
<feature type="domain" description="GGDEF" evidence="2">
    <location>
        <begin position="305"/>
        <end position="447"/>
    </location>
</feature>
<feature type="compositionally biased region" description="Basic and acidic residues" evidence="1">
    <location>
        <begin position="50"/>
        <end position="63"/>
    </location>
</feature>
<dbReference type="NCBIfam" id="TIGR00254">
    <property type="entry name" value="GGDEF"/>
    <property type="match status" value="1"/>
</dbReference>
<dbReference type="InterPro" id="IPR000160">
    <property type="entry name" value="GGDEF_dom"/>
</dbReference>
<evidence type="ECO:0000313" key="4">
    <source>
        <dbReference type="Proteomes" id="UP000460272"/>
    </source>
</evidence>
<comment type="caution">
    <text evidence="3">The sequence shown here is derived from an EMBL/GenBank/DDBJ whole genome shotgun (WGS) entry which is preliminary data.</text>
</comment>
<dbReference type="SUPFAM" id="SSF55781">
    <property type="entry name" value="GAF domain-like"/>
    <property type="match status" value="1"/>
</dbReference>
<dbReference type="CDD" id="cd01949">
    <property type="entry name" value="GGDEF"/>
    <property type="match status" value="1"/>
</dbReference>